<gene>
    <name evidence="2" type="ORF">F0562_024313</name>
</gene>
<evidence type="ECO:0000313" key="3">
    <source>
        <dbReference type="Proteomes" id="UP000325577"/>
    </source>
</evidence>
<feature type="domain" description="PB1" evidence="1">
    <location>
        <begin position="7"/>
        <end position="92"/>
    </location>
</feature>
<organism evidence="2 3">
    <name type="scientific">Nyssa sinensis</name>
    <dbReference type="NCBI Taxonomy" id="561372"/>
    <lineage>
        <taxon>Eukaryota</taxon>
        <taxon>Viridiplantae</taxon>
        <taxon>Streptophyta</taxon>
        <taxon>Embryophyta</taxon>
        <taxon>Tracheophyta</taxon>
        <taxon>Spermatophyta</taxon>
        <taxon>Magnoliopsida</taxon>
        <taxon>eudicotyledons</taxon>
        <taxon>Gunneridae</taxon>
        <taxon>Pentapetalae</taxon>
        <taxon>asterids</taxon>
        <taxon>Cornales</taxon>
        <taxon>Nyssaceae</taxon>
        <taxon>Nyssa</taxon>
    </lineage>
</organism>
<sequence length="177" mass="19457">MVVTSSLVESTASYAMSADTPEFSPFIARSHSLFVELCGSSMSLKCKLPSEDLDVLVSVTTDEDLANVIDEYDRFSSSTGHDLKIRATLFPLKSVKKISPPPSAVSSVDFSPSKLPSYAVGRFCSPPHTVAKTTYRYGSRNYSLAVGFPVGVQKDGRRMRSYPFCEQGNPMHLYHSR</sequence>
<reference evidence="2 3" key="1">
    <citation type="submission" date="2019-09" db="EMBL/GenBank/DDBJ databases">
        <title>A chromosome-level genome assembly of the Chinese tupelo Nyssa sinensis.</title>
        <authorList>
            <person name="Yang X."/>
            <person name="Kang M."/>
            <person name="Yang Y."/>
            <person name="Xiong H."/>
            <person name="Wang M."/>
            <person name="Zhang Z."/>
            <person name="Wang Z."/>
            <person name="Wu H."/>
            <person name="Ma T."/>
            <person name="Liu J."/>
            <person name="Xi Z."/>
        </authorList>
    </citation>
    <scope>NUCLEOTIDE SEQUENCE [LARGE SCALE GENOMIC DNA]</scope>
    <source>
        <strain evidence="2">J267</strain>
        <tissue evidence="2">Leaf</tissue>
    </source>
</reference>
<keyword evidence="3" id="KW-1185">Reference proteome</keyword>
<dbReference type="OrthoDB" id="1914296at2759"/>
<proteinExistence type="predicted"/>
<dbReference type="EMBL" id="CM018036">
    <property type="protein sequence ID" value="KAA8540768.1"/>
    <property type="molecule type" value="Genomic_DNA"/>
</dbReference>
<dbReference type="InterPro" id="IPR053198">
    <property type="entry name" value="Gynoecium_Dev_Regulator"/>
</dbReference>
<name>A0A5J5BDQ9_9ASTE</name>
<dbReference type="InterPro" id="IPR000270">
    <property type="entry name" value="PB1_dom"/>
</dbReference>
<dbReference type="PANTHER" id="PTHR31066:SF74">
    <property type="entry name" value="PB1 DOMAIN-CONTAINING PROTEIN"/>
    <property type="match status" value="1"/>
</dbReference>
<dbReference type="AlphaFoldDB" id="A0A5J5BDQ9"/>
<dbReference type="SMART" id="SM00666">
    <property type="entry name" value="PB1"/>
    <property type="match status" value="1"/>
</dbReference>
<protein>
    <recommendedName>
        <fullName evidence="1">PB1 domain-containing protein</fullName>
    </recommendedName>
</protein>
<dbReference type="SUPFAM" id="SSF54277">
    <property type="entry name" value="CAD &amp; PB1 domains"/>
    <property type="match status" value="1"/>
</dbReference>
<dbReference type="Proteomes" id="UP000325577">
    <property type="component" value="Linkage Group LG13"/>
</dbReference>
<dbReference type="PANTHER" id="PTHR31066">
    <property type="entry name" value="OS05G0427100 PROTEIN-RELATED"/>
    <property type="match status" value="1"/>
</dbReference>
<evidence type="ECO:0000259" key="1">
    <source>
        <dbReference type="SMART" id="SM00666"/>
    </source>
</evidence>
<accession>A0A5J5BDQ9</accession>
<evidence type="ECO:0000313" key="2">
    <source>
        <dbReference type="EMBL" id="KAA8540768.1"/>
    </source>
</evidence>
<dbReference type="Pfam" id="PF00564">
    <property type="entry name" value="PB1"/>
    <property type="match status" value="1"/>
</dbReference>